<evidence type="ECO:0000256" key="14">
    <source>
        <dbReference type="ARBA" id="ARBA00024864"/>
    </source>
</evidence>
<dbReference type="EMBL" id="MU006103">
    <property type="protein sequence ID" value="KAF2836444.1"/>
    <property type="molecule type" value="Genomic_DNA"/>
</dbReference>
<comment type="similarity">
    <text evidence="2 15">Belongs to the ATPase protein 8 family.</text>
</comment>
<keyword evidence="7 15" id="KW-0812">Transmembrane</keyword>
<dbReference type="PANTHER" id="PTHR36101:SF1">
    <property type="entry name" value="ATP SYNTHASE PROTEIN 8"/>
    <property type="match status" value="1"/>
</dbReference>
<evidence type="ECO:0000313" key="17">
    <source>
        <dbReference type="Proteomes" id="UP000799429"/>
    </source>
</evidence>
<keyword evidence="8 15" id="KW-0375">Hydrogen ion transport</keyword>
<evidence type="ECO:0000256" key="6">
    <source>
        <dbReference type="ARBA" id="ARBA00022547"/>
    </source>
</evidence>
<keyword evidence="10 15" id="KW-0406">Ion transport</keyword>
<keyword evidence="11 15" id="KW-0496">Mitochondrion</keyword>
<comment type="subunit">
    <text evidence="3 15">F-type ATPases have 2 components, CF(1) - the catalytic core - and CF(0) - the membrane proton channel.</text>
</comment>
<evidence type="ECO:0000256" key="7">
    <source>
        <dbReference type="ARBA" id="ARBA00022692"/>
    </source>
</evidence>
<evidence type="ECO:0000256" key="13">
    <source>
        <dbReference type="ARBA" id="ARBA00023310"/>
    </source>
</evidence>
<comment type="function">
    <text evidence="14 15">Mitochondrial membrane ATP synthase (F(1)F(0) ATP synthase or Complex V) produces ATP from ADP in the presence of a proton gradient across the membrane which is generated by electron transport complexes of the respiratory chain. F-type ATPases consist of two structural domains, F(1) - containing the extramembraneous catalytic core and F(0) - containing the membrane proton channel, linked together by a central stalk and a peripheral stalk. During catalysis, ATP synthesis in the catalytic domain of F(1) is coupled via a rotary mechanism of the central stalk subunits to proton translocation. Part of the complex F(0) domain. Minor subunit located with subunit a in the membrane.</text>
</comment>
<accession>A0A9P4VQE0</accession>
<dbReference type="AlphaFoldDB" id="A0A9P4VQE0"/>
<proteinExistence type="inferred from homology"/>
<evidence type="ECO:0000256" key="10">
    <source>
        <dbReference type="ARBA" id="ARBA00023065"/>
    </source>
</evidence>
<comment type="caution">
    <text evidence="16">The sequence shown here is derived from an EMBL/GenBank/DDBJ whole genome shotgun (WGS) entry which is preliminary data.</text>
</comment>
<keyword evidence="9 15" id="KW-1133">Transmembrane helix</keyword>
<feature type="transmembrane region" description="Helical" evidence="15">
    <location>
        <begin position="12"/>
        <end position="36"/>
    </location>
</feature>
<reference evidence="16" key="1">
    <citation type="journal article" date="2020" name="Stud. Mycol.">
        <title>101 Dothideomycetes genomes: a test case for predicting lifestyles and emergence of pathogens.</title>
        <authorList>
            <person name="Haridas S."/>
            <person name="Albert R."/>
            <person name="Binder M."/>
            <person name="Bloem J."/>
            <person name="Labutti K."/>
            <person name="Salamov A."/>
            <person name="Andreopoulos B."/>
            <person name="Baker S."/>
            <person name="Barry K."/>
            <person name="Bills G."/>
            <person name="Bluhm B."/>
            <person name="Cannon C."/>
            <person name="Castanera R."/>
            <person name="Culley D."/>
            <person name="Daum C."/>
            <person name="Ezra D."/>
            <person name="Gonzalez J."/>
            <person name="Henrissat B."/>
            <person name="Kuo A."/>
            <person name="Liang C."/>
            <person name="Lipzen A."/>
            <person name="Lutzoni F."/>
            <person name="Magnuson J."/>
            <person name="Mondo S."/>
            <person name="Nolan M."/>
            <person name="Ohm R."/>
            <person name="Pangilinan J."/>
            <person name="Park H.-J."/>
            <person name="Ramirez L."/>
            <person name="Alfaro M."/>
            <person name="Sun H."/>
            <person name="Tritt A."/>
            <person name="Yoshinaga Y."/>
            <person name="Zwiers L.-H."/>
            <person name="Turgeon B."/>
            <person name="Goodwin S."/>
            <person name="Spatafora J."/>
            <person name="Crous P."/>
            <person name="Grigoriev I."/>
        </authorList>
    </citation>
    <scope>NUCLEOTIDE SEQUENCE</scope>
    <source>
        <strain evidence="16">CBS 101060</strain>
    </source>
</reference>
<dbReference type="Proteomes" id="UP000799429">
    <property type="component" value="Unassembled WGS sequence"/>
</dbReference>
<dbReference type="Pfam" id="PF05933">
    <property type="entry name" value="Fun_ATP-synt_8"/>
    <property type="match status" value="1"/>
</dbReference>
<evidence type="ECO:0000256" key="11">
    <source>
        <dbReference type="ARBA" id="ARBA00023128"/>
    </source>
</evidence>
<sequence>LQSAMPQLVPFFFVNETVAAFILIPTLIYVFSKYVLPQRVRNMLARVFITKL</sequence>
<protein>
    <recommendedName>
        <fullName evidence="4 15">ATP synthase protein 8</fullName>
    </recommendedName>
</protein>
<evidence type="ECO:0000313" key="16">
    <source>
        <dbReference type="EMBL" id="KAF2836444.1"/>
    </source>
</evidence>
<dbReference type="InterPro" id="IPR009230">
    <property type="entry name" value="ATP_synth_su8_fun"/>
</dbReference>
<evidence type="ECO:0000256" key="9">
    <source>
        <dbReference type="ARBA" id="ARBA00022989"/>
    </source>
</evidence>
<keyword evidence="17" id="KW-1185">Reference proteome</keyword>
<comment type="subcellular location">
    <subcellularLocation>
        <location evidence="15">Mitochondrion inner membrane</location>
        <topology evidence="15">Single-pass membrane protein</topology>
    </subcellularLocation>
    <subcellularLocation>
        <location evidence="1">Mitochondrion membrane</location>
        <topology evidence="1">Single-pass membrane protein</topology>
    </subcellularLocation>
</comment>
<evidence type="ECO:0000256" key="4">
    <source>
        <dbReference type="ARBA" id="ARBA00019651"/>
    </source>
</evidence>
<organism evidence="16 17">
    <name type="scientific">Patellaria atrata CBS 101060</name>
    <dbReference type="NCBI Taxonomy" id="1346257"/>
    <lineage>
        <taxon>Eukaryota</taxon>
        <taxon>Fungi</taxon>
        <taxon>Dikarya</taxon>
        <taxon>Ascomycota</taxon>
        <taxon>Pezizomycotina</taxon>
        <taxon>Dothideomycetes</taxon>
        <taxon>Dothideomycetes incertae sedis</taxon>
        <taxon>Patellariales</taxon>
        <taxon>Patellariaceae</taxon>
        <taxon>Patellaria</taxon>
    </lineage>
</organism>
<gene>
    <name evidence="16" type="ORF">M501DRAFT_939276</name>
</gene>
<dbReference type="GO" id="GO:0005743">
    <property type="term" value="C:mitochondrial inner membrane"/>
    <property type="evidence" value="ECO:0007669"/>
    <property type="project" value="UniProtKB-SubCell"/>
</dbReference>
<dbReference type="PANTHER" id="PTHR36101">
    <property type="entry name" value="ATP SYNTHASE PROTEIN 8"/>
    <property type="match status" value="1"/>
</dbReference>
<keyword evidence="6 15" id="KW-0138">CF(0)</keyword>
<evidence type="ECO:0000256" key="8">
    <source>
        <dbReference type="ARBA" id="ARBA00022781"/>
    </source>
</evidence>
<keyword evidence="12 15" id="KW-0472">Membrane</keyword>
<dbReference type="GO" id="GO:0045259">
    <property type="term" value="C:proton-transporting ATP synthase complex"/>
    <property type="evidence" value="ECO:0007669"/>
    <property type="project" value="UniProtKB-KW"/>
</dbReference>
<keyword evidence="5 15" id="KW-0813">Transport</keyword>
<evidence type="ECO:0000256" key="2">
    <source>
        <dbReference type="ARBA" id="ARBA00008892"/>
    </source>
</evidence>
<evidence type="ECO:0000256" key="15">
    <source>
        <dbReference type="RuleBase" id="RU368038"/>
    </source>
</evidence>
<evidence type="ECO:0000256" key="5">
    <source>
        <dbReference type="ARBA" id="ARBA00022448"/>
    </source>
</evidence>
<feature type="non-terminal residue" evidence="16">
    <location>
        <position position="1"/>
    </location>
</feature>
<evidence type="ECO:0000256" key="12">
    <source>
        <dbReference type="ARBA" id="ARBA00023136"/>
    </source>
</evidence>
<dbReference type="OrthoDB" id="3916939at2759"/>
<keyword evidence="13 15" id="KW-0066">ATP synthesis</keyword>
<name>A0A9P4VQE0_9PEZI</name>
<evidence type="ECO:0000256" key="3">
    <source>
        <dbReference type="ARBA" id="ARBA00011291"/>
    </source>
</evidence>
<dbReference type="GO" id="GO:0046933">
    <property type="term" value="F:proton-transporting ATP synthase activity, rotational mechanism"/>
    <property type="evidence" value="ECO:0007669"/>
    <property type="project" value="TreeGrafter"/>
</dbReference>
<evidence type="ECO:0000256" key="1">
    <source>
        <dbReference type="ARBA" id="ARBA00004304"/>
    </source>
</evidence>